<keyword evidence="6" id="KW-0539">Nucleus</keyword>
<dbReference type="InterPro" id="IPR001471">
    <property type="entry name" value="AP2/ERF_dom"/>
</dbReference>
<dbReference type="PRINTS" id="PR00367">
    <property type="entry name" value="ETHRSPELEMNT"/>
</dbReference>
<evidence type="ECO:0000256" key="4">
    <source>
        <dbReference type="ARBA" id="ARBA00023159"/>
    </source>
</evidence>
<evidence type="ECO:0000256" key="6">
    <source>
        <dbReference type="ARBA" id="ARBA00023242"/>
    </source>
</evidence>
<dbReference type="InterPro" id="IPR036955">
    <property type="entry name" value="AP2/ERF_dom_sf"/>
</dbReference>
<dbReference type="PROSITE" id="PS51032">
    <property type="entry name" value="AP2_ERF"/>
    <property type="match status" value="1"/>
</dbReference>
<dbReference type="InterPro" id="IPR016177">
    <property type="entry name" value="DNA-bd_dom_sf"/>
</dbReference>
<keyword evidence="3" id="KW-0238">DNA-binding</keyword>
<dbReference type="Pfam" id="PF00847">
    <property type="entry name" value="AP2"/>
    <property type="match status" value="1"/>
</dbReference>
<evidence type="ECO:0000256" key="7">
    <source>
        <dbReference type="ARBA" id="ARBA00024343"/>
    </source>
</evidence>
<sequence>MEQHDEYPKYKGVRLRKWGKWVSEIRLPNSRERIWLGSYDMAEKAARAFDAAQFCLRGPHARFNFPESPPDIPGGQSLSPHEIQVVAAKFANDFIIKDREEEQGNPNGFDIDHHSSG</sequence>
<evidence type="ECO:0000256" key="3">
    <source>
        <dbReference type="ARBA" id="ARBA00023125"/>
    </source>
</evidence>
<dbReference type="CDD" id="cd00018">
    <property type="entry name" value="AP2"/>
    <property type="match status" value="1"/>
</dbReference>
<dbReference type="InterPro" id="IPR051032">
    <property type="entry name" value="AP2/ERF_TF_ERF_subfamily"/>
</dbReference>
<dbReference type="GO" id="GO:0003700">
    <property type="term" value="F:DNA-binding transcription factor activity"/>
    <property type="evidence" value="ECO:0007669"/>
    <property type="project" value="InterPro"/>
</dbReference>
<dbReference type="Gene3D" id="3.30.730.10">
    <property type="entry name" value="AP2/ERF domain"/>
    <property type="match status" value="1"/>
</dbReference>
<dbReference type="SUPFAM" id="SSF54171">
    <property type="entry name" value="DNA-binding domain"/>
    <property type="match status" value="1"/>
</dbReference>
<comment type="subcellular location">
    <subcellularLocation>
        <location evidence="1">Nucleus</location>
    </subcellularLocation>
</comment>
<reference evidence="9" key="2">
    <citation type="submission" date="2021-03" db="UniProtKB">
        <authorList>
            <consortium name="EnsemblPlants"/>
        </authorList>
    </citation>
    <scope>IDENTIFICATION</scope>
</reference>
<keyword evidence="10" id="KW-1185">Reference proteome</keyword>
<evidence type="ECO:0000259" key="8">
    <source>
        <dbReference type="PROSITE" id="PS51032"/>
    </source>
</evidence>
<protein>
    <recommendedName>
        <fullName evidence="8">AP2/ERF domain-containing protein</fullName>
    </recommendedName>
</protein>
<evidence type="ECO:0000256" key="1">
    <source>
        <dbReference type="ARBA" id="ARBA00004123"/>
    </source>
</evidence>
<evidence type="ECO:0000313" key="10">
    <source>
        <dbReference type="Proteomes" id="UP000596661"/>
    </source>
</evidence>
<dbReference type="OMA" id="WWSSITH"/>
<keyword evidence="4" id="KW-0010">Activator</keyword>
<evidence type="ECO:0000313" key="9">
    <source>
        <dbReference type="EnsemblPlants" id="cds.evm.model.01.1406"/>
    </source>
</evidence>
<dbReference type="Gramene" id="evm.model.01.1406">
    <property type="protein sequence ID" value="cds.evm.model.01.1406"/>
    <property type="gene ID" value="evm.TU.01.1406"/>
</dbReference>
<keyword evidence="2" id="KW-0805">Transcription regulation</keyword>
<evidence type="ECO:0000256" key="2">
    <source>
        <dbReference type="ARBA" id="ARBA00023015"/>
    </source>
</evidence>
<dbReference type="FunFam" id="3.30.730.10:FF:000001">
    <property type="entry name" value="Ethylene-responsive transcription factor 2"/>
    <property type="match status" value="1"/>
</dbReference>
<dbReference type="AlphaFoldDB" id="A0A803NGX2"/>
<dbReference type="PANTHER" id="PTHR31985:SF215">
    <property type="entry name" value="OS02G0781300 PROTEIN"/>
    <property type="match status" value="1"/>
</dbReference>
<dbReference type="GO" id="GO:0003677">
    <property type="term" value="F:DNA binding"/>
    <property type="evidence" value="ECO:0007669"/>
    <property type="project" value="UniProtKB-KW"/>
</dbReference>
<dbReference type="EMBL" id="UZAU01000026">
    <property type="status" value="NOT_ANNOTATED_CDS"/>
    <property type="molecule type" value="Genomic_DNA"/>
</dbReference>
<dbReference type="PANTHER" id="PTHR31985">
    <property type="entry name" value="ETHYLENE-RESPONSIVE TRANSCRIPTION FACTOR ERF042-RELATED"/>
    <property type="match status" value="1"/>
</dbReference>
<reference evidence="9" key="1">
    <citation type="submission" date="2018-11" db="EMBL/GenBank/DDBJ databases">
        <authorList>
            <person name="Grassa J C."/>
        </authorList>
    </citation>
    <scope>NUCLEOTIDE SEQUENCE [LARGE SCALE GENOMIC DNA]</scope>
</reference>
<comment type="similarity">
    <text evidence="7">Belongs to the AP2/ERF transcription factor family. ERF subfamily.</text>
</comment>
<name>A0A803NGX2_CANSA</name>
<organism evidence="9 10">
    <name type="scientific">Cannabis sativa</name>
    <name type="common">Hemp</name>
    <name type="synonym">Marijuana</name>
    <dbReference type="NCBI Taxonomy" id="3483"/>
    <lineage>
        <taxon>Eukaryota</taxon>
        <taxon>Viridiplantae</taxon>
        <taxon>Streptophyta</taxon>
        <taxon>Embryophyta</taxon>
        <taxon>Tracheophyta</taxon>
        <taxon>Spermatophyta</taxon>
        <taxon>Magnoliopsida</taxon>
        <taxon>eudicotyledons</taxon>
        <taxon>Gunneridae</taxon>
        <taxon>Pentapetalae</taxon>
        <taxon>rosids</taxon>
        <taxon>fabids</taxon>
        <taxon>Rosales</taxon>
        <taxon>Cannabaceae</taxon>
        <taxon>Cannabis</taxon>
    </lineage>
</organism>
<accession>A0A803NGX2</accession>
<feature type="domain" description="AP2/ERF" evidence="8">
    <location>
        <begin position="9"/>
        <end position="66"/>
    </location>
</feature>
<keyword evidence="5" id="KW-0804">Transcription</keyword>
<dbReference type="Proteomes" id="UP000596661">
    <property type="component" value="Chromosome 1"/>
</dbReference>
<dbReference type="GO" id="GO:0005634">
    <property type="term" value="C:nucleus"/>
    <property type="evidence" value="ECO:0007669"/>
    <property type="project" value="UniProtKB-SubCell"/>
</dbReference>
<evidence type="ECO:0000256" key="5">
    <source>
        <dbReference type="ARBA" id="ARBA00023163"/>
    </source>
</evidence>
<dbReference type="EnsemblPlants" id="evm.model.01.1406">
    <property type="protein sequence ID" value="cds.evm.model.01.1406"/>
    <property type="gene ID" value="evm.TU.01.1406"/>
</dbReference>
<proteinExistence type="inferred from homology"/>
<dbReference type="SMART" id="SM00380">
    <property type="entry name" value="AP2"/>
    <property type="match status" value="1"/>
</dbReference>